<reference evidence="2 3" key="1">
    <citation type="submission" date="2022-03" db="EMBL/GenBank/DDBJ databases">
        <title>Complete genome of Streptomyces rimosus ssp. rimosus R7 (=ATCC 10970).</title>
        <authorList>
            <person name="Beganovic S."/>
            <person name="Ruckert C."/>
            <person name="Busche T."/>
            <person name="Kalinowski J."/>
            <person name="Wittmann C."/>
        </authorList>
    </citation>
    <scope>NUCLEOTIDE SEQUENCE [LARGE SCALE GENOMIC DNA]</scope>
    <source>
        <strain evidence="2 3">R7</strain>
        <plasmid evidence="2 3">pSRIMR7</plasmid>
    </source>
</reference>
<gene>
    <name evidence="2" type="ORF">SRIMR7_41685</name>
</gene>
<feature type="region of interest" description="Disordered" evidence="1">
    <location>
        <begin position="226"/>
        <end position="246"/>
    </location>
</feature>
<protein>
    <submittedName>
        <fullName evidence="2">Uncharacterized protein</fullName>
    </submittedName>
</protein>
<dbReference type="Proteomes" id="UP000829494">
    <property type="component" value="Plasmid pSRIMR7"/>
</dbReference>
<keyword evidence="3" id="KW-1185">Reference proteome</keyword>
<keyword evidence="2" id="KW-0614">Plasmid</keyword>
<organism evidence="2 3">
    <name type="scientific">Streptomyces rimosus subsp. rimosus</name>
    <dbReference type="NCBI Taxonomy" id="132474"/>
    <lineage>
        <taxon>Bacteria</taxon>
        <taxon>Bacillati</taxon>
        <taxon>Actinomycetota</taxon>
        <taxon>Actinomycetes</taxon>
        <taxon>Kitasatosporales</taxon>
        <taxon>Streptomycetaceae</taxon>
        <taxon>Streptomyces</taxon>
    </lineage>
</organism>
<sequence>MYLYRRLGRVVASHTRSTAEDRHYGAGESDQHKAYKARAVRAAEEGGHSAVQERPSRDRKIRSDVLIRGADGLLLGFESQLSKVNPRDIAARDAAAQRAGVEDAWQTDSRALAKESVVPWLRTDRQPLELIMKRDSPLPFRGGIRRIDLIRCDERHPGPCPKRRTGKCGGWHPSTRPAERPFDDFIRDAASGLYVRAKVKVKRLAFECWTPTADYDAYLDATAREAPPEVSSQRHARRVMGDGDPTCRVRRPGFDDAVPLAHIPPPWSAPAPRVRSSSLYRGQCGAGVTPCGAPARLYACGWRCDTHKPGATT</sequence>
<proteinExistence type="predicted"/>
<geneLocation type="plasmid" evidence="2 3">
    <name>pSRIMR7</name>
</geneLocation>
<evidence type="ECO:0000313" key="3">
    <source>
        <dbReference type="Proteomes" id="UP000829494"/>
    </source>
</evidence>
<evidence type="ECO:0000313" key="2">
    <source>
        <dbReference type="EMBL" id="UNZ08682.1"/>
    </source>
</evidence>
<dbReference type="EMBL" id="CP094299">
    <property type="protein sequence ID" value="UNZ08682.1"/>
    <property type="molecule type" value="Genomic_DNA"/>
</dbReference>
<accession>A0ABY3ZH17</accession>
<evidence type="ECO:0000256" key="1">
    <source>
        <dbReference type="SAM" id="MobiDB-lite"/>
    </source>
</evidence>
<name>A0ABY3ZH17_STRRM</name>